<dbReference type="EMBL" id="BGPR01066078">
    <property type="protein sequence ID" value="GBO40752.1"/>
    <property type="molecule type" value="Genomic_DNA"/>
</dbReference>
<evidence type="ECO:0000313" key="1">
    <source>
        <dbReference type="EMBL" id="GBO40752.1"/>
    </source>
</evidence>
<reference evidence="1 2" key="1">
    <citation type="journal article" date="2019" name="Sci. Rep.">
        <title>Orb-weaving spider Araneus ventricosus genome elucidates the spidroin gene catalogue.</title>
        <authorList>
            <person name="Kono N."/>
            <person name="Nakamura H."/>
            <person name="Ohtoshi R."/>
            <person name="Moran D.A.P."/>
            <person name="Shinohara A."/>
            <person name="Yoshida Y."/>
            <person name="Fujiwara M."/>
            <person name="Mori M."/>
            <person name="Tomita M."/>
            <person name="Arakawa K."/>
        </authorList>
    </citation>
    <scope>NUCLEOTIDE SEQUENCE [LARGE SCALE GENOMIC DNA]</scope>
</reference>
<protein>
    <submittedName>
        <fullName evidence="1">Uncharacterized protein</fullName>
    </submittedName>
</protein>
<accession>A0A4Y2WXV1</accession>
<organism evidence="1 2">
    <name type="scientific">Araneus ventricosus</name>
    <name type="common">Orbweaver spider</name>
    <name type="synonym">Epeira ventricosa</name>
    <dbReference type="NCBI Taxonomy" id="182803"/>
    <lineage>
        <taxon>Eukaryota</taxon>
        <taxon>Metazoa</taxon>
        <taxon>Ecdysozoa</taxon>
        <taxon>Arthropoda</taxon>
        <taxon>Chelicerata</taxon>
        <taxon>Arachnida</taxon>
        <taxon>Araneae</taxon>
        <taxon>Araneomorphae</taxon>
        <taxon>Entelegynae</taxon>
        <taxon>Araneoidea</taxon>
        <taxon>Araneidae</taxon>
        <taxon>Araneus</taxon>
    </lineage>
</organism>
<keyword evidence="2" id="KW-1185">Reference proteome</keyword>
<gene>
    <name evidence="1" type="ORF">AVEN_268897_1</name>
</gene>
<sequence length="86" mass="9743">MVQELVALLGLSSSTKKNKVPVWLSAWEWRWNPLGSSAWLAEESVIVHVQQKLITGTGKLVACRPSHILDLKAADDKWNRHQPIKF</sequence>
<dbReference type="AlphaFoldDB" id="A0A4Y2WXV1"/>
<comment type="caution">
    <text evidence="1">The sequence shown here is derived from an EMBL/GenBank/DDBJ whole genome shotgun (WGS) entry which is preliminary data.</text>
</comment>
<dbReference type="Proteomes" id="UP000499080">
    <property type="component" value="Unassembled WGS sequence"/>
</dbReference>
<name>A0A4Y2WXV1_ARAVE</name>
<proteinExistence type="predicted"/>
<evidence type="ECO:0000313" key="2">
    <source>
        <dbReference type="Proteomes" id="UP000499080"/>
    </source>
</evidence>